<keyword evidence="3" id="KW-0560">Oxidoreductase</keyword>
<dbReference type="OrthoDB" id="3609at2759"/>
<dbReference type="InParanoid" id="A3GFS5"/>
<accession>A3GFS5</accession>
<keyword evidence="7" id="KW-1185">Reference proteome</keyword>
<name>A3GFS5_PICST</name>
<comment type="similarity">
    <text evidence="1">Belongs to the ketopantoate reductase family.</text>
</comment>
<dbReference type="InterPro" id="IPR036291">
    <property type="entry name" value="NAD(P)-bd_dom_sf"/>
</dbReference>
<dbReference type="NCBIfam" id="TIGR00745">
    <property type="entry name" value="apbA_panE"/>
    <property type="match status" value="1"/>
</dbReference>
<reference evidence="6 7" key="1">
    <citation type="journal article" date="2007" name="Nat. Biotechnol.">
        <title>Genome sequence of the lignocellulose-bioconverting and xylose-fermenting yeast Pichia stipitis.</title>
        <authorList>
            <person name="Jeffries T.W."/>
            <person name="Grigoriev I.V."/>
            <person name="Grimwood J."/>
            <person name="Laplaza J.M."/>
            <person name="Aerts A."/>
            <person name="Salamov A."/>
            <person name="Schmutz J."/>
            <person name="Lindquist E."/>
            <person name="Dehal P."/>
            <person name="Shapiro H."/>
            <person name="Jin Y.S."/>
            <person name="Passoth V."/>
            <person name="Richardson P.M."/>
        </authorList>
    </citation>
    <scope>NUCLEOTIDE SEQUENCE [LARGE SCALE GENOMIC DNA]</scope>
    <source>
        <strain evidence="7">ATCC 58785 / CBS 6054 / NBRC 10063 / NRRL Y-11545</strain>
    </source>
</reference>
<dbReference type="PANTHER" id="PTHR21708:SF30">
    <property type="entry name" value="2-DEHYDROPANTOATE 2-REDUCTASE-RELATED"/>
    <property type="match status" value="1"/>
</dbReference>
<evidence type="ECO:0000313" key="7">
    <source>
        <dbReference type="Proteomes" id="UP000002258"/>
    </source>
</evidence>
<dbReference type="KEGG" id="pic:PICST_34207"/>
<dbReference type="InterPro" id="IPR003710">
    <property type="entry name" value="ApbA"/>
</dbReference>
<dbReference type="InterPro" id="IPR013328">
    <property type="entry name" value="6PGD_dom2"/>
</dbReference>
<protein>
    <submittedName>
        <fullName evidence="6">2-dehydropantoate 2-reductase (Ketopantoate reductase) (KPA reductase) (KPR)</fullName>
    </submittedName>
</protein>
<organism evidence="6 7">
    <name type="scientific">Scheffersomyces stipitis (strain ATCC 58785 / CBS 6054 / NBRC 10063 / NRRL Y-11545)</name>
    <name type="common">Yeast</name>
    <name type="synonym">Pichia stipitis</name>
    <dbReference type="NCBI Taxonomy" id="322104"/>
    <lineage>
        <taxon>Eukaryota</taxon>
        <taxon>Fungi</taxon>
        <taxon>Dikarya</taxon>
        <taxon>Ascomycota</taxon>
        <taxon>Saccharomycotina</taxon>
        <taxon>Pichiomycetes</taxon>
        <taxon>Debaryomycetaceae</taxon>
        <taxon>Scheffersomyces</taxon>
    </lineage>
</organism>
<dbReference type="GO" id="GO:0005737">
    <property type="term" value="C:cytoplasm"/>
    <property type="evidence" value="ECO:0007669"/>
    <property type="project" value="TreeGrafter"/>
</dbReference>
<dbReference type="RefSeq" id="XP_001387422.2">
    <property type="nucleotide sequence ID" value="XM_001387385.1"/>
</dbReference>
<comment type="caution">
    <text evidence="6">The sequence shown here is derived from an EMBL/GenBank/DDBJ whole genome shotgun (WGS) entry which is preliminary data.</text>
</comment>
<dbReference type="InterPro" id="IPR051402">
    <property type="entry name" value="KPR-Related"/>
</dbReference>
<sequence>MSRPKVLVVGSGGVGTICALSLTVRDRSEVTLVVRSDYDLITSKGYTINSCTYGKLEGWRPHHVARNVVEARELYGEFDYIVLTTKNIPDGTSTCEDIIRPAVTEKSTIILVQNGLSIEEPMIAAFPKNTILSGVSLIGSTNYNGVIENKGRDHIILGDFKKPELRHENSQEVIDKFVEIYQNDNGLNKIEIDNDAQKTRWEKLVYNCVFNTMTALVNLDVSRCQIFSGNDALFRPAMKEVIAIAKSVGIEVSPEIPEKYIHIGDGFFYSPSMCVDMRKNQLMELEVILGNPLKIAEKNKVSTPILSTVYHLLIMVQQRIKEERGIIKIDPADFQCNSDKYSEIYKQKYHQ</sequence>
<evidence type="ECO:0000256" key="3">
    <source>
        <dbReference type="ARBA" id="ARBA00023002"/>
    </source>
</evidence>
<dbReference type="SUPFAM" id="SSF48179">
    <property type="entry name" value="6-phosphogluconate dehydrogenase C-terminal domain-like"/>
    <property type="match status" value="1"/>
</dbReference>
<feature type="domain" description="Ketopantoate reductase N-terminal" evidence="4">
    <location>
        <begin position="6"/>
        <end position="161"/>
    </location>
</feature>
<dbReference type="GO" id="GO:0008677">
    <property type="term" value="F:2-dehydropantoate 2-reductase activity"/>
    <property type="evidence" value="ECO:0007669"/>
    <property type="project" value="InterPro"/>
</dbReference>
<evidence type="ECO:0000256" key="1">
    <source>
        <dbReference type="ARBA" id="ARBA00007870"/>
    </source>
</evidence>
<dbReference type="EMBL" id="AAVQ01000001">
    <property type="protein sequence ID" value="EAZ63399.2"/>
    <property type="molecule type" value="Genomic_DNA"/>
</dbReference>
<dbReference type="PANTHER" id="PTHR21708">
    <property type="entry name" value="PROBABLE 2-DEHYDROPANTOATE 2-REDUCTASE"/>
    <property type="match status" value="1"/>
</dbReference>
<dbReference type="InterPro" id="IPR013332">
    <property type="entry name" value="KPR_N"/>
</dbReference>
<gene>
    <name evidence="6" type="primary">KPR1</name>
    <name evidence="6" type="ORF">PICST_34207</name>
</gene>
<dbReference type="FunCoup" id="A3GFS5">
    <property type="interactions" value="39"/>
</dbReference>
<dbReference type="Proteomes" id="UP000002258">
    <property type="component" value="Chromosome 1"/>
</dbReference>
<dbReference type="Gene3D" id="1.10.1040.10">
    <property type="entry name" value="N-(1-d-carboxylethyl)-l-norvaline Dehydrogenase, domain 2"/>
    <property type="match status" value="1"/>
</dbReference>
<dbReference type="Gene3D" id="3.40.50.720">
    <property type="entry name" value="NAD(P)-binding Rossmann-like Domain"/>
    <property type="match status" value="1"/>
</dbReference>
<evidence type="ECO:0000256" key="2">
    <source>
        <dbReference type="ARBA" id="ARBA00022857"/>
    </source>
</evidence>
<feature type="domain" description="Ketopantoate reductase C-terminal" evidence="5">
    <location>
        <begin position="196"/>
        <end position="316"/>
    </location>
</feature>
<evidence type="ECO:0000259" key="4">
    <source>
        <dbReference type="Pfam" id="PF02558"/>
    </source>
</evidence>
<proteinExistence type="inferred from homology"/>
<dbReference type="HOGENOM" id="CLU_031468_2_1_1"/>
<dbReference type="OMA" id="QINGANE"/>
<dbReference type="AlphaFoldDB" id="A3GFS5"/>
<dbReference type="InterPro" id="IPR013752">
    <property type="entry name" value="KPA_reductase"/>
</dbReference>
<evidence type="ECO:0000313" key="6">
    <source>
        <dbReference type="EMBL" id="EAZ63399.2"/>
    </source>
</evidence>
<dbReference type="GO" id="GO:0015940">
    <property type="term" value="P:pantothenate biosynthetic process"/>
    <property type="evidence" value="ECO:0007669"/>
    <property type="project" value="InterPro"/>
</dbReference>
<dbReference type="GeneID" id="4851124"/>
<dbReference type="Pfam" id="PF08546">
    <property type="entry name" value="ApbA_C"/>
    <property type="match status" value="1"/>
</dbReference>
<evidence type="ECO:0000259" key="5">
    <source>
        <dbReference type="Pfam" id="PF08546"/>
    </source>
</evidence>
<dbReference type="FunFam" id="1.10.1040.10:FF:000017">
    <property type="entry name" value="2-dehydropantoate 2-reductase"/>
    <property type="match status" value="1"/>
</dbReference>
<dbReference type="eggNOG" id="ENOG502QWBM">
    <property type="taxonomic scope" value="Eukaryota"/>
</dbReference>
<dbReference type="SUPFAM" id="SSF51735">
    <property type="entry name" value="NAD(P)-binding Rossmann-fold domains"/>
    <property type="match status" value="1"/>
</dbReference>
<dbReference type="Pfam" id="PF02558">
    <property type="entry name" value="ApbA"/>
    <property type="match status" value="1"/>
</dbReference>
<keyword evidence="2" id="KW-0521">NADP</keyword>
<dbReference type="InterPro" id="IPR008927">
    <property type="entry name" value="6-PGluconate_DH-like_C_sf"/>
</dbReference>